<dbReference type="SUPFAM" id="SSF53474">
    <property type="entry name" value="alpha/beta-Hydrolases"/>
    <property type="match status" value="1"/>
</dbReference>
<comment type="caution">
    <text evidence="4">The sequence shown here is derived from an EMBL/GenBank/DDBJ whole genome shotgun (WGS) entry which is preliminary data.</text>
</comment>
<dbReference type="Proteomes" id="UP001415857">
    <property type="component" value="Unassembled WGS sequence"/>
</dbReference>
<dbReference type="GO" id="GO:0006629">
    <property type="term" value="P:lipid metabolic process"/>
    <property type="evidence" value="ECO:0007669"/>
    <property type="project" value="InterPro"/>
</dbReference>
<protein>
    <recommendedName>
        <fullName evidence="3">Fungal lipase-type domain-containing protein</fullName>
    </recommendedName>
</protein>
<dbReference type="Pfam" id="PF01764">
    <property type="entry name" value="Lipase_3"/>
    <property type="match status" value="1"/>
</dbReference>
<dbReference type="InterPro" id="IPR002921">
    <property type="entry name" value="Fungal_lipase-type"/>
</dbReference>
<dbReference type="EMBL" id="JBBPBK010000008">
    <property type="protein sequence ID" value="KAK9280708.1"/>
    <property type="molecule type" value="Genomic_DNA"/>
</dbReference>
<keyword evidence="5" id="KW-1185">Reference proteome</keyword>
<keyword evidence="1" id="KW-0378">Hydrolase</keyword>
<dbReference type="PANTHER" id="PTHR46483">
    <property type="entry name" value="PHOSPHOLIPASE A1 PLIP2, CHLOROPLASTIC"/>
    <property type="match status" value="1"/>
</dbReference>
<accession>A0AAP0RN76</accession>
<evidence type="ECO:0000313" key="4">
    <source>
        <dbReference type="EMBL" id="KAK9280708.1"/>
    </source>
</evidence>
<feature type="domain" description="Fungal lipase-type" evidence="3">
    <location>
        <begin position="403"/>
        <end position="540"/>
    </location>
</feature>
<dbReference type="PANTHER" id="PTHR46483:SF1">
    <property type="entry name" value="PHOSPHOLIPASE A1 PLIP1, CHLOROPLASTIC"/>
    <property type="match status" value="1"/>
</dbReference>
<evidence type="ECO:0000313" key="5">
    <source>
        <dbReference type="Proteomes" id="UP001415857"/>
    </source>
</evidence>
<evidence type="ECO:0000259" key="3">
    <source>
        <dbReference type="Pfam" id="PF01764"/>
    </source>
</evidence>
<organism evidence="4 5">
    <name type="scientific">Liquidambar formosana</name>
    <name type="common">Formosan gum</name>
    <dbReference type="NCBI Taxonomy" id="63359"/>
    <lineage>
        <taxon>Eukaryota</taxon>
        <taxon>Viridiplantae</taxon>
        <taxon>Streptophyta</taxon>
        <taxon>Embryophyta</taxon>
        <taxon>Tracheophyta</taxon>
        <taxon>Spermatophyta</taxon>
        <taxon>Magnoliopsida</taxon>
        <taxon>eudicotyledons</taxon>
        <taxon>Gunneridae</taxon>
        <taxon>Pentapetalae</taxon>
        <taxon>Saxifragales</taxon>
        <taxon>Altingiaceae</taxon>
        <taxon>Liquidambar</taxon>
    </lineage>
</organism>
<evidence type="ECO:0000256" key="2">
    <source>
        <dbReference type="SAM" id="MobiDB-lite"/>
    </source>
</evidence>
<dbReference type="CDD" id="cd00519">
    <property type="entry name" value="Lipase_3"/>
    <property type="match status" value="1"/>
</dbReference>
<gene>
    <name evidence="4" type="ORF">L1049_014406</name>
</gene>
<dbReference type="Gene3D" id="3.40.50.1820">
    <property type="entry name" value="alpha/beta hydrolase"/>
    <property type="match status" value="1"/>
</dbReference>
<feature type="region of interest" description="Disordered" evidence="2">
    <location>
        <begin position="311"/>
        <end position="341"/>
    </location>
</feature>
<proteinExistence type="predicted"/>
<name>A0AAP0RN76_LIQFO</name>
<dbReference type="AlphaFoldDB" id="A0AAP0RN76"/>
<sequence>MAVSISSSSLTTTTKDISKEHGSLRKSSSGKDLCARAGIRRSNSDNHICYSINHIRATSTRSKMKNSHSVGIFPFQLSSSIIPNSLWSFIFDSETSKQMDIVEKTVESDEVDEVKGRKKRANWVERILELRAEWKTRQLQEESKHGDGVFDGDGVCNGDGIVDEDGDEGVCEVDYGEGEEEEEEEAAGGRVSYNRESFSRLLARVPRSDIRHFSQMAFLCNMAYVIPEIKDKDLGRQYPLKFVTSSLEKKAEAAAIKAKFDQNSTRVSFAASAATESSSDKAMDSQQKRLIRHSAAYEIAASAASYVQSRAEDLLSPSSEPQEEACDADPCGNEDQPQAEGGNLQAQVYKSEVAAYVTATTMTAVVAAGEKEKQAAARDLQSLHSSPCEWFVCDDSSTYTRCFVIQGSDSLASWQANLFFEPTKFEGTEGLVHRGIYEAAKGIYEQFMPEIMDHLNKYGDRAKLQFTGHSLGGSLSLLVNLMLLARKVVKPSALRPVVTFGSPFVFCGAKKILQELGLDENHVHCVMMHRDIVPRAFSCNYPQRIAQLLKRLNGTFRSHPCLNKNKLLYAPMGKIFILQPDEKSSPHHPLLPPGSALYSLANMQCGSSASALRTFLNNPHPLVILSDPTAYGSEGSIHRDHDSSNYLKAVNGVLREHTKMVVQKVREQRKHDWQLLPLPSPHTWSREDNLENTRLLSNEVMTGV</sequence>
<evidence type="ECO:0000256" key="1">
    <source>
        <dbReference type="ARBA" id="ARBA00022801"/>
    </source>
</evidence>
<dbReference type="InterPro" id="IPR043367">
    <property type="entry name" value="PLIP1/2/3"/>
</dbReference>
<dbReference type="GO" id="GO:0008970">
    <property type="term" value="F:phospholipase A1 activity"/>
    <property type="evidence" value="ECO:0007669"/>
    <property type="project" value="InterPro"/>
</dbReference>
<dbReference type="InterPro" id="IPR029058">
    <property type="entry name" value="AB_hydrolase_fold"/>
</dbReference>
<reference evidence="4 5" key="1">
    <citation type="journal article" date="2024" name="Plant J.">
        <title>Genome sequences and population genomics reveal climatic adaptation and genomic divergence between two closely related sweetgum species.</title>
        <authorList>
            <person name="Xu W.Q."/>
            <person name="Ren C.Q."/>
            <person name="Zhang X.Y."/>
            <person name="Comes H.P."/>
            <person name="Liu X.H."/>
            <person name="Li Y.G."/>
            <person name="Kettle C.J."/>
            <person name="Jalonen R."/>
            <person name="Gaisberger H."/>
            <person name="Ma Y.Z."/>
            <person name="Qiu Y.X."/>
        </authorList>
    </citation>
    <scope>NUCLEOTIDE SEQUENCE [LARGE SCALE GENOMIC DNA]</scope>
    <source>
        <strain evidence="4">Hangzhou</strain>
    </source>
</reference>